<protein>
    <submittedName>
        <fullName evidence="2">Uncharacterized protein</fullName>
    </submittedName>
</protein>
<proteinExistence type="predicted"/>
<dbReference type="InterPro" id="IPR036770">
    <property type="entry name" value="Ankyrin_rpt-contain_sf"/>
</dbReference>
<dbReference type="SMART" id="SM00248">
    <property type="entry name" value="ANK"/>
    <property type="match status" value="2"/>
</dbReference>
<keyword evidence="3" id="KW-1185">Reference proteome</keyword>
<keyword evidence="1" id="KW-0040">ANK repeat</keyword>
<sequence>MATHKKKQRIAKAVEAVISNDPYFHYTTEDTTILLEANNWTLLHLAVWLNKEIAIKKILELKPNIEALDSNGETALHLAEISQNDDIYKLLKVVGANDTIKSKYGKGSSSNGKLIEIDLCNEQAKKIEVPSMVSTVKSTVSAKNEIFLSSETDELNFEKVEFL</sequence>
<dbReference type="PROSITE" id="PS50088">
    <property type="entry name" value="ANK_REPEAT"/>
    <property type="match status" value="1"/>
</dbReference>
<gene>
    <name evidence="2" type="ORF">BSTOLATCC_MIC2739</name>
</gene>
<dbReference type="Pfam" id="PF12796">
    <property type="entry name" value="Ank_2"/>
    <property type="match status" value="1"/>
</dbReference>
<evidence type="ECO:0000313" key="3">
    <source>
        <dbReference type="Proteomes" id="UP001162131"/>
    </source>
</evidence>
<name>A0AAU9INI0_9CILI</name>
<organism evidence="2 3">
    <name type="scientific">Blepharisma stoltei</name>
    <dbReference type="NCBI Taxonomy" id="1481888"/>
    <lineage>
        <taxon>Eukaryota</taxon>
        <taxon>Sar</taxon>
        <taxon>Alveolata</taxon>
        <taxon>Ciliophora</taxon>
        <taxon>Postciliodesmatophora</taxon>
        <taxon>Heterotrichea</taxon>
        <taxon>Heterotrichida</taxon>
        <taxon>Blepharismidae</taxon>
        <taxon>Blepharisma</taxon>
    </lineage>
</organism>
<evidence type="ECO:0000313" key="2">
    <source>
        <dbReference type="EMBL" id="CAG9311035.1"/>
    </source>
</evidence>
<dbReference type="EMBL" id="CAJZBQ010000003">
    <property type="protein sequence ID" value="CAG9311035.1"/>
    <property type="molecule type" value="Genomic_DNA"/>
</dbReference>
<dbReference type="Gene3D" id="1.25.40.20">
    <property type="entry name" value="Ankyrin repeat-containing domain"/>
    <property type="match status" value="1"/>
</dbReference>
<feature type="repeat" description="ANK" evidence="1">
    <location>
        <begin position="71"/>
        <end position="103"/>
    </location>
</feature>
<comment type="caution">
    <text evidence="2">The sequence shown here is derived from an EMBL/GenBank/DDBJ whole genome shotgun (WGS) entry which is preliminary data.</text>
</comment>
<dbReference type="InterPro" id="IPR002110">
    <property type="entry name" value="Ankyrin_rpt"/>
</dbReference>
<accession>A0AAU9INI0</accession>
<dbReference type="AlphaFoldDB" id="A0AAU9INI0"/>
<evidence type="ECO:0000256" key="1">
    <source>
        <dbReference type="PROSITE-ProRule" id="PRU00023"/>
    </source>
</evidence>
<reference evidence="2" key="1">
    <citation type="submission" date="2021-09" db="EMBL/GenBank/DDBJ databases">
        <authorList>
            <consortium name="AG Swart"/>
            <person name="Singh M."/>
            <person name="Singh A."/>
            <person name="Seah K."/>
            <person name="Emmerich C."/>
        </authorList>
    </citation>
    <scope>NUCLEOTIDE SEQUENCE</scope>
    <source>
        <strain evidence="2">ATCC30299</strain>
    </source>
</reference>
<dbReference type="Proteomes" id="UP001162131">
    <property type="component" value="Unassembled WGS sequence"/>
</dbReference>
<dbReference type="SUPFAM" id="SSF48403">
    <property type="entry name" value="Ankyrin repeat"/>
    <property type="match status" value="1"/>
</dbReference>